<dbReference type="AlphaFoldDB" id="A0A146K542"/>
<feature type="domain" description="Vps16 N-terminal" evidence="3">
    <location>
        <begin position="344"/>
        <end position="508"/>
    </location>
</feature>
<dbReference type="GO" id="GO:0005768">
    <property type="term" value="C:endosome"/>
    <property type="evidence" value="ECO:0007669"/>
    <property type="project" value="TreeGrafter"/>
</dbReference>
<dbReference type="Pfam" id="PF04840">
    <property type="entry name" value="Vps16_C"/>
    <property type="match status" value="1"/>
</dbReference>
<evidence type="ECO:0000313" key="4">
    <source>
        <dbReference type="EMBL" id="JAP92030.1"/>
    </source>
</evidence>
<gene>
    <name evidence="4" type="ORF">TPC1_16153</name>
</gene>
<dbReference type="GO" id="GO:0003779">
    <property type="term" value="F:actin binding"/>
    <property type="evidence" value="ECO:0007669"/>
    <property type="project" value="TreeGrafter"/>
</dbReference>
<dbReference type="GO" id="GO:0042144">
    <property type="term" value="P:vacuole fusion, non-autophagic"/>
    <property type="evidence" value="ECO:0007669"/>
    <property type="project" value="TreeGrafter"/>
</dbReference>
<dbReference type="GO" id="GO:0006886">
    <property type="term" value="P:intracellular protein transport"/>
    <property type="evidence" value="ECO:0007669"/>
    <property type="project" value="InterPro"/>
</dbReference>
<dbReference type="EMBL" id="GDID01004576">
    <property type="protein sequence ID" value="JAP92030.1"/>
    <property type="molecule type" value="Transcribed_RNA"/>
</dbReference>
<sequence>TRTWRKLDNAYYRMRTLNYNDSNIDFNNLLYAVCPAGGLIATAFKPNEYILITGKATSEELLRKRREIQVYTQNLKLVKSVAIDSEDPIQCIGFTSCGKLTALTTTGQVFVYNIYETSIPVCVFQIGDKETFVLGRFYFLQGYKLAVSGFNLKVNAVQLLLVSENDDFSANNAQTLNFSLSSRFKVVDFDIQKDQKPGSALIDQSNRPAKQIKNPADGEIYVLALMQSGQVYRIRQLGNYGRDSEQIQMLDPVSVNSQIKIDPSMQFVSVMMPVGANYVTQSGIQLKEDLLTKLKDFKQMSEESKRGYEKQNPDLAKQLTTYLKQQEIIQQLIYFADKTACIVKIYDYSLQNQLKEFTLQNATQLQHFWVGDALPAVFYLSNQNFKLSLCSATQQITYDLETEYPLLLTEVDALRIIQPSSIKLLSQVHPFVVQTFHLNYASSEPAHLLEAYLNYEKQSFDADSMSRNLQERKQNLIELLLGQIQAAEQEDQEWAELLYKSVRYFKIFTADQQMHYQLMNIQKDFSVRRAVCDQKEYVQAGYRAYLQSVLEGKPVNVLYVSGQNVQFTAQRIFQDAGTEPLFQFSSYLTDNYVFSRKLYLCKQILQLNNVFSSVEQLKSLGIKKVIKQLLQMQKHACCQQICKLFELDQSDVILDYLMQLITLKPQLSDAELEKIIIQKKQLTSSLPYKTIALSVVDLGRNRLARALLEREPSVEARVQLNLKIQDYKAAIKTALRGGDPALAHTALQMATESQAGIQQLIQLILTDQEVIQVFFQSYRLLKPDLLHFVGSGSQPGNAVFLCEAQYRRARTAKSIKQSVLMFEECRQLSKQADDQYNEVLKAIRRNNYDFINVEVKQDAQIDRILAKAQTLNGEYDEIDEVDYCDTFRFNYESSVLNLQMFKSELDSELKLLDFQKQIQDLYFKKLTGCTVFDTLTFLHQKQFQLQIEEAKTDEIDNLVKNFCFELQIDQNLKLASFVKAVSSDQKFYFQLQEIPKLFKKYDYYFVFKQSLKLNAHQFAAEQVQHMESDKLKFKCYLELHQDKQYVLLYRKLGVEALKEMFCEFYAQPSAQQVIKRLIGELEMGRKE</sequence>
<reference evidence="4" key="1">
    <citation type="submission" date="2015-07" db="EMBL/GenBank/DDBJ databases">
        <title>Adaptation to a free-living lifestyle via gene acquisitions in the diplomonad Trepomonas sp. PC1.</title>
        <authorList>
            <person name="Xu F."/>
            <person name="Jerlstrom-Hultqvist J."/>
            <person name="Kolisko M."/>
            <person name="Simpson A.G.B."/>
            <person name="Roger A.J."/>
            <person name="Svard S.G."/>
            <person name="Andersson J.O."/>
        </authorList>
    </citation>
    <scope>NUCLEOTIDE SEQUENCE</scope>
    <source>
        <strain evidence="4">PC1</strain>
    </source>
</reference>
<organism evidence="4">
    <name type="scientific">Trepomonas sp. PC1</name>
    <dbReference type="NCBI Taxonomy" id="1076344"/>
    <lineage>
        <taxon>Eukaryota</taxon>
        <taxon>Metamonada</taxon>
        <taxon>Diplomonadida</taxon>
        <taxon>Hexamitidae</taxon>
        <taxon>Hexamitinae</taxon>
        <taxon>Trepomonas</taxon>
    </lineage>
</organism>
<comment type="similarity">
    <text evidence="1">Belongs to the VPS16 family.</text>
</comment>
<feature type="domain" description="Vps16 N-terminal" evidence="3">
    <location>
        <begin position="2"/>
        <end position="117"/>
    </location>
</feature>
<dbReference type="InterPro" id="IPR006926">
    <property type="entry name" value="Vps16_N"/>
</dbReference>
<dbReference type="InterPro" id="IPR006925">
    <property type="entry name" value="Vps16_C"/>
</dbReference>
<dbReference type="PANTHER" id="PTHR12811">
    <property type="entry name" value="VACUOLAR PROTEIN SORTING VPS16"/>
    <property type="match status" value="1"/>
</dbReference>
<dbReference type="InterPro" id="IPR016534">
    <property type="entry name" value="VPS16"/>
</dbReference>
<dbReference type="PANTHER" id="PTHR12811:SF0">
    <property type="entry name" value="VACUOLAR PROTEIN SORTING-ASSOCIATED PROTEIN 16 HOMOLOG"/>
    <property type="match status" value="1"/>
</dbReference>
<evidence type="ECO:0000259" key="3">
    <source>
        <dbReference type="Pfam" id="PF04841"/>
    </source>
</evidence>
<evidence type="ECO:0000259" key="2">
    <source>
        <dbReference type="Pfam" id="PF04840"/>
    </source>
</evidence>
<feature type="non-terminal residue" evidence="4">
    <location>
        <position position="1"/>
    </location>
</feature>
<dbReference type="Pfam" id="PF04841">
    <property type="entry name" value="Vps16_N"/>
    <property type="match status" value="2"/>
</dbReference>
<proteinExistence type="inferred from homology"/>
<dbReference type="GO" id="GO:0016197">
    <property type="term" value="P:endosomal transport"/>
    <property type="evidence" value="ECO:0007669"/>
    <property type="project" value="TreeGrafter"/>
</dbReference>
<name>A0A146K542_9EUKA</name>
<protein>
    <submittedName>
        <fullName evidence="4">Uncharacterized protein</fullName>
    </submittedName>
</protein>
<evidence type="ECO:0000256" key="1">
    <source>
        <dbReference type="ARBA" id="ARBA00009250"/>
    </source>
</evidence>
<dbReference type="GO" id="GO:0005765">
    <property type="term" value="C:lysosomal membrane"/>
    <property type="evidence" value="ECO:0007669"/>
    <property type="project" value="TreeGrafter"/>
</dbReference>
<accession>A0A146K542</accession>
<dbReference type="GO" id="GO:0030897">
    <property type="term" value="C:HOPS complex"/>
    <property type="evidence" value="ECO:0007669"/>
    <property type="project" value="TreeGrafter"/>
</dbReference>
<feature type="domain" description="Vps16 C-terminal" evidence="2">
    <location>
        <begin position="688"/>
        <end position="780"/>
    </location>
</feature>